<name>A0A5S3YMV2_9GAMM</name>
<proteinExistence type="predicted"/>
<dbReference type="GO" id="GO:0015031">
    <property type="term" value="P:protein transport"/>
    <property type="evidence" value="ECO:0007669"/>
    <property type="project" value="InterPro"/>
</dbReference>
<sequence length="116" mass="13412">NSLLVKYFAPSFRNNVQGKKKDDTIHLQISQAFEDKEAETILADLGLQKEDADRFFNLTITKVGLVEKAELNEEFFLAVYPNNDSIKTEADFRSAVKEEIEKYYDQSARNQMQDQI</sequence>
<organism evidence="1 2">
    <name type="scientific">Pseudoalteromonas ruthenica</name>
    <dbReference type="NCBI Taxonomy" id="151081"/>
    <lineage>
        <taxon>Bacteria</taxon>
        <taxon>Pseudomonadati</taxon>
        <taxon>Pseudomonadota</taxon>
        <taxon>Gammaproteobacteria</taxon>
        <taxon>Alteromonadales</taxon>
        <taxon>Pseudoalteromonadaceae</taxon>
        <taxon>Pseudoalteromonas</taxon>
    </lineage>
</organism>
<protein>
    <submittedName>
        <fullName evidence="1">Trigger factor</fullName>
    </submittedName>
</protein>
<evidence type="ECO:0000313" key="1">
    <source>
        <dbReference type="EMBL" id="TMP76688.1"/>
    </source>
</evidence>
<dbReference type="EMBL" id="PNCG01000575">
    <property type="protein sequence ID" value="TMP76688.1"/>
    <property type="molecule type" value="Genomic_DNA"/>
</dbReference>
<feature type="non-terminal residue" evidence="1">
    <location>
        <position position="1"/>
    </location>
</feature>
<dbReference type="InterPro" id="IPR037041">
    <property type="entry name" value="Trigger_fac_C_sf"/>
</dbReference>
<dbReference type="Proteomes" id="UP000305874">
    <property type="component" value="Unassembled WGS sequence"/>
</dbReference>
<dbReference type="RefSeq" id="WP_212751024.1">
    <property type="nucleotide sequence ID" value="NZ_PNCG01000575.1"/>
</dbReference>
<dbReference type="AlphaFoldDB" id="A0A5S3YMV2"/>
<dbReference type="GO" id="GO:0006457">
    <property type="term" value="P:protein folding"/>
    <property type="evidence" value="ECO:0007669"/>
    <property type="project" value="InterPro"/>
</dbReference>
<reference evidence="2" key="2">
    <citation type="submission" date="2019-06" db="EMBL/GenBank/DDBJ databases">
        <title>Co-occurence of chitin degradation, pigmentation and bioactivity in marine Pseudoalteromonas.</title>
        <authorList>
            <person name="Sonnenschein E.C."/>
            <person name="Bech P.K."/>
        </authorList>
    </citation>
    <scope>NUCLEOTIDE SEQUENCE [LARGE SCALE GENOMIC DNA]</scope>
    <source>
        <strain evidence="2">S2897</strain>
    </source>
</reference>
<dbReference type="Gene3D" id="1.10.3120.10">
    <property type="entry name" value="Trigger factor, C-terminal domain"/>
    <property type="match status" value="1"/>
</dbReference>
<gene>
    <name evidence="1" type="ORF">CWC05_21540</name>
</gene>
<accession>A0A5S3YMV2</accession>
<evidence type="ECO:0000313" key="2">
    <source>
        <dbReference type="Proteomes" id="UP000305874"/>
    </source>
</evidence>
<comment type="caution">
    <text evidence="1">The sequence shown here is derived from an EMBL/GenBank/DDBJ whole genome shotgun (WGS) entry which is preliminary data.</text>
</comment>
<feature type="non-terminal residue" evidence="1">
    <location>
        <position position="116"/>
    </location>
</feature>
<reference evidence="1 2" key="1">
    <citation type="submission" date="2017-12" db="EMBL/GenBank/DDBJ databases">
        <authorList>
            <person name="Paulsen S."/>
            <person name="Gram L.K."/>
        </authorList>
    </citation>
    <scope>NUCLEOTIDE SEQUENCE [LARGE SCALE GENOMIC DNA]</scope>
    <source>
        <strain evidence="1 2">S2897</strain>
    </source>
</reference>